<protein>
    <submittedName>
        <fullName evidence="1">Uncharacterized protein</fullName>
    </submittedName>
</protein>
<organism evidence="1 2">
    <name type="scientific">Dorcoceras hygrometricum</name>
    <dbReference type="NCBI Taxonomy" id="472368"/>
    <lineage>
        <taxon>Eukaryota</taxon>
        <taxon>Viridiplantae</taxon>
        <taxon>Streptophyta</taxon>
        <taxon>Embryophyta</taxon>
        <taxon>Tracheophyta</taxon>
        <taxon>Spermatophyta</taxon>
        <taxon>Magnoliopsida</taxon>
        <taxon>eudicotyledons</taxon>
        <taxon>Gunneridae</taxon>
        <taxon>Pentapetalae</taxon>
        <taxon>asterids</taxon>
        <taxon>lamiids</taxon>
        <taxon>Lamiales</taxon>
        <taxon>Gesneriaceae</taxon>
        <taxon>Didymocarpoideae</taxon>
        <taxon>Trichosporeae</taxon>
        <taxon>Loxocarpinae</taxon>
        <taxon>Dorcoceras</taxon>
    </lineage>
</organism>
<name>A0A2Z7BLL6_9LAMI</name>
<keyword evidence="2" id="KW-1185">Reference proteome</keyword>
<evidence type="ECO:0000313" key="1">
    <source>
        <dbReference type="EMBL" id="KZV35389.1"/>
    </source>
</evidence>
<accession>A0A2Z7BLL6</accession>
<sequence length="170" mass="19109">MVKHLSTSPHDPLVITDSAYKNHSVMFSIQYDPFNSNLSIRSTTIGNQRSLEIQQPCIHLGDQIVTPHVLLDVAISARMNEEVTRVSQHFGVLTIGFSSCDSGRRSANVDCVVMVAADHQARKYYNVEKRRRLNYLKRRVLSFSFERSAVGSNVYVSKVTLFGLVDASTF</sequence>
<proteinExistence type="predicted"/>
<reference evidence="1 2" key="1">
    <citation type="journal article" date="2015" name="Proc. Natl. Acad. Sci. U.S.A.">
        <title>The resurrection genome of Boea hygrometrica: A blueprint for survival of dehydration.</title>
        <authorList>
            <person name="Xiao L."/>
            <person name="Yang G."/>
            <person name="Zhang L."/>
            <person name="Yang X."/>
            <person name="Zhao S."/>
            <person name="Ji Z."/>
            <person name="Zhou Q."/>
            <person name="Hu M."/>
            <person name="Wang Y."/>
            <person name="Chen M."/>
            <person name="Xu Y."/>
            <person name="Jin H."/>
            <person name="Xiao X."/>
            <person name="Hu G."/>
            <person name="Bao F."/>
            <person name="Hu Y."/>
            <person name="Wan P."/>
            <person name="Li L."/>
            <person name="Deng X."/>
            <person name="Kuang T."/>
            <person name="Xiang C."/>
            <person name="Zhu J.K."/>
            <person name="Oliver M.J."/>
            <person name="He Y."/>
        </authorList>
    </citation>
    <scope>NUCLEOTIDE SEQUENCE [LARGE SCALE GENOMIC DNA]</scope>
    <source>
        <strain evidence="2">cv. XS01</strain>
    </source>
</reference>
<evidence type="ECO:0000313" key="2">
    <source>
        <dbReference type="Proteomes" id="UP000250235"/>
    </source>
</evidence>
<dbReference type="AlphaFoldDB" id="A0A2Z7BLL6"/>
<dbReference type="EMBL" id="KV004601">
    <property type="protein sequence ID" value="KZV35389.1"/>
    <property type="molecule type" value="Genomic_DNA"/>
</dbReference>
<dbReference type="Proteomes" id="UP000250235">
    <property type="component" value="Unassembled WGS sequence"/>
</dbReference>
<gene>
    <name evidence="1" type="ORF">F511_36865</name>
</gene>